<accession>A0A348G469</accession>
<protein>
    <submittedName>
        <fullName evidence="1">Uncharacterized protein</fullName>
    </submittedName>
</protein>
<dbReference type="EMBL" id="AP018907">
    <property type="protein sequence ID" value="BBF94352.1"/>
    <property type="molecule type" value="Genomic_DNA"/>
</dbReference>
<evidence type="ECO:0000313" key="1">
    <source>
        <dbReference type="EMBL" id="BBF94352.1"/>
    </source>
</evidence>
<dbReference type="KEGG" id="blag:BLTE_30370"/>
<dbReference type="Proteomes" id="UP000266934">
    <property type="component" value="Chromosome"/>
</dbReference>
<gene>
    <name evidence="1" type="ORF">BLTE_30370</name>
</gene>
<proteinExistence type="predicted"/>
<name>A0A348G469_9HYPH</name>
<reference evidence="1 2" key="1">
    <citation type="submission" date="2018-08" db="EMBL/GenBank/DDBJ databases">
        <title>Complete genome sequencing of Blastochloris tepida GI.</title>
        <authorList>
            <person name="Tsukatani Y."/>
            <person name="Mori H."/>
        </authorList>
    </citation>
    <scope>NUCLEOTIDE SEQUENCE [LARGE SCALE GENOMIC DNA]</scope>
    <source>
        <strain evidence="1 2">GI</strain>
    </source>
</reference>
<dbReference type="AlphaFoldDB" id="A0A348G469"/>
<sequence length="624" mass="68245">MTENPLVAFLASYGPSPSSDALADEHVQAAVARHGVPPIEAPAPKLAAMKNALLGDNPTSVILTGTAGDGKTYHIRKFFLDLAGGDPSEWPGNGGILSMRLGGRPLRIIRDLSQLTDAAKAQEIEGVTRCLLGEDQDTLYLVAANDGQLLKFWRDARDNAGGGSERMARYEAVLTALTDMLHRDLETSEEGSLRVRLLNLSRAVTGETIDAVLDGILAHKMWESGCEGCPQMTEGANPCPIQMNRKLLQGKKPDGADTFRRRLKAAIRIAALNDQHVPIRQILILAVNILLGDTKRKDRPLLNCSEARRRAKEGDYSHVNPFNNAVGLNVRPEKRRALTVFSAFESFGIGYETNTPMDNLLLDGAPADLAAALEARDKIYGARLFDKRLRAYKAGTEASADGERFMAALEAQRRRLFFLMDGSDDGGRLSPWHLTIFHHAGDYLAFADALSNAGEPDASAAETITKRLVKGINRTLTGMMVDETERVWLARSIGRAEGASGRFTTLPPVDRRGASSQRLSASIDRATGRPRLQVALRMTEKPLVCASLELRPLLFEYLMRVADGSLPSSFSRQCQQEVRHFALTASSFIQQYQQRFSPEDGDAQQIRILSVMRDGSIAGRDIGA</sequence>
<keyword evidence="2" id="KW-1185">Reference proteome</keyword>
<organism evidence="1 2">
    <name type="scientific">Blastochloris tepida</name>
    <dbReference type="NCBI Taxonomy" id="2233851"/>
    <lineage>
        <taxon>Bacteria</taxon>
        <taxon>Pseudomonadati</taxon>
        <taxon>Pseudomonadota</taxon>
        <taxon>Alphaproteobacteria</taxon>
        <taxon>Hyphomicrobiales</taxon>
        <taxon>Blastochloridaceae</taxon>
        <taxon>Blastochloris</taxon>
    </lineage>
</organism>
<evidence type="ECO:0000313" key="2">
    <source>
        <dbReference type="Proteomes" id="UP000266934"/>
    </source>
</evidence>